<dbReference type="AlphaFoldDB" id="A0A2I9DRS4"/>
<evidence type="ECO:0000256" key="1">
    <source>
        <dbReference type="SAM" id="MobiDB-lite"/>
    </source>
</evidence>
<dbReference type="RefSeq" id="WP_103131410.1">
    <property type="nucleotide sequence ID" value="NZ_BFAG01000023.1"/>
</dbReference>
<evidence type="ECO:0000313" key="2">
    <source>
        <dbReference type="EMBL" id="GBF08131.1"/>
    </source>
</evidence>
<evidence type="ECO:0000313" key="3">
    <source>
        <dbReference type="Proteomes" id="UP000236569"/>
    </source>
</evidence>
<reference evidence="3" key="1">
    <citation type="submission" date="2018-01" db="EMBL/GenBank/DDBJ databases">
        <title>Draft Genome Sequence of the Radioresistant Bacterium Deinococcus aerius TR0125, Isolated from the Higher Atmosphere above Japan.</title>
        <authorList>
            <person name="Satoh K."/>
            <person name="Arai H."/>
            <person name="Sanzen T."/>
            <person name="Kawaguchi Y."/>
            <person name="Hayashi H."/>
            <person name="Yokobori S."/>
            <person name="Yamagishi A."/>
            <person name="Oono Y."/>
            <person name="Narumi I."/>
        </authorList>
    </citation>
    <scope>NUCLEOTIDE SEQUENCE [LARGE SCALE GENOMIC DNA]</scope>
    <source>
        <strain evidence="3">TR0125</strain>
    </source>
</reference>
<comment type="caution">
    <text evidence="2">The sequence shown here is derived from an EMBL/GenBank/DDBJ whole genome shotgun (WGS) entry which is preliminary data.</text>
</comment>
<accession>A0A2I9DRS4</accession>
<protein>
    <submittedName>
        <fullName evidence="2">Uncharacterized protein</fullName>
    </submittedName>
</protein>
<sequence length="207" mass="22045">MLKAGVYALLALGIFALVFALLPGRNLGGPQTGATLRGVSLTLYPSRDPGAVWRFQAADVTNDPLKGETHLAGLSNGGRWVKDRQGRPVLDATLAAPDLTIDAQDNLMTSQAKITLVQQCADIELRGNDEQPVRVEQGTGFSAPLTDIDAPSLKGRIPNLQMSFDFVILDAGPSDISSDLDGTETCENGKRVLHKPVATPKNQGDRT</sequence>
<proteinExistence type="predicted"/>
<gene>
    <name evidence="2" type="ORF">DAERI_230022</name>
</gene>
<dbReference type="OrthoDB" id="65878at2"/>
<organism evidence="2 3">
    <name type="scientific">Deinococcus aerius</name>
    <dbReference type="NCBI Taxonomy" id="200253"/>
    <lineage>
        <taxon>Bacteria</taxon>
        <taxon>Thermotogati</taxon>
        <taxon>Deinococcota</taxon>
        <taxon>Deinococci</taxon>
        <taxon>Deinococcales</taxon>
        <taxon>Deinococcaceae</taxon>
        <taxon>Deinococcus</taxon>
    </lineage>
</organism>
<name>A0A2I9DRS4_9DEIO</name>
<dbReference type="Proteomes" id="UP000236569">
    <property type="component" value="Unassembled WGS sequence"/>
</dbReference>
<dbReference type="EMBL" id="BFAG01000023">
    <property type="protein sequence ID" value="GBF08131.1"/>
    <property type="molecule type" value="Genomic_DNA"/>
</dbReference>
<feature type="region of interest" description="Disordered" evidence="1">
    <location>
        <begin position="188"/>
        <end position="207"/>
    </location>
</feature>
<keyword evidence="3" id="KW-1185">Reference proteome</keyword>